<evidence type="ECO:0000259" key="7">
    <source>
        <dbReference type="Pfam" id="PF00155"/>
    </source>
</evidence>
<dbReference type="EMBL" id="WBSO01000003">
    <property type="protein sequence ID" value="KAB8299574.1"/>
    <property type="molecule type" value="Genomic_DNA"/>
</dbReference>
<dbReference type="PANTHER" id="PTHR46383">
    <property type="entry name" value="ASPARTATE AMINOTRANSFERASE"/>
    <property type="match status" value="1"/>
</dbReference>
<sequence length="403" mass="43320">MTMADWQNLSDRVNNVAPSATLAVDSKAKAMKAQGIDIVAYGAGEPNFPTPDYIVDAAAAACRDPKNHRYTPTAGLPELREAIARKTLRDSGYEVSPDQVVVTNGGKQSVYEVFQLLLNPGDEVIIPAPYWTSYPEVVKLAGGTPVPVFSGAEQGFEPDIDKIEAARTARTKAIIVTSPSNPTGAVWSRETIKAIGQWAVEHHVWVVSDEIYEHLNYDGVKTAYVGAEVPEVRNQLLVLNGVAKTYAMTGWRVGWTIAPPEVAKAQIKLQSHMTSNVANVSQRAALAAVAGDLSAVAAMREAFDKRRRAIVAALNEIPGVHCPMPTGAFYAFANIEELLGKPLGANGSVAHSSQEFAALLLDEGHVAAVPGEAFGAPGYLRFSYALSDEDLAKGMRYFKEWIG</sequence>
<comment type="caution">
    <text evidence="8">The sequence shown here is derived from an EMBL/GenBank/DDBJ whole genome shotgun (WGS) entry which is preliminary data.</text>
</comment>
<protein>
    <recommendedName>
        <fullName evidence="6">Aminotransferase</fullName>
        <ecNumber evidence="6">2.6.1.-</ecNumber>
    </recommendedName>
</protein>
<feature type="domain" description="Aminotransferase class I/classII large" evidence="7">
    <location>
        <begin position="38"/>
        <end position="395"/>
    </location>
</feature>
<accession>A0A6A2W3W5</accession>
<dbReference type="GO" id="GO:0030170">
    <property type="term" value="F:pyridoxal phosphate binding"/>
    <property type="evidence" value="ECO:0007669"/>
    <property type="project" value="InterPro"/>
</dbReference>
<name>A0A6A2W3W5_9BIFI</name>
<evidence type="ECO:0000256" key="3">
    <source>
        <dbReference type="ARBA" id="ARBA00022576"/>
    </source>
</evidence>
<dbReference type="GO" id="GO:0006520">
    <property type="term" value="P:amino acid metabolic process"/>
    <property type="evidence" value="ECO:0007669"/>
    <property type="project" value="InterPro"/>
</dbReference>
<dbReference type="InterPro" id="IPR015421">
    <property type="entry name" value="PyrdxlP-dep_Trfase_major"/>
</dbReference>
<evidence type="ECO:0000313" key="8">
    <source>
        <dbReference type="EMBL" id="KAB8299574.1"/>
    </source>
</evidence>
<proteinExistence type="inferred from homology"/>
<dbReference type="Pfam" id="PF00155">
    <property type="entry name" value="Aminotran_1_2"/>
    <property type="match status" value="1"/>
</dbReference>
<dbReference type="FunFam" id="3.40.640.10:FF:000033">
    <property type="entry name" value="Aspartate aminotransferase"/>
    <property type="match status" value="1"/>
</dbReference>
<dbReference type="Proteomes" id="UP000440041">
    <property type="component" value="Unassembled WGS sequence"/>
</dbReference>
<dbReference type="Gene3D" id="3.90.1150.10">
    <property type="entry name" value="Aspartate Aminotransferase, domain 1"/>
    <property type="match status" value="1"/>
</dbReference>
<comment type="cofactor">
    <cofactor evidence="1 6">
        <name>pyridoxal 5'-phosphate</name>
        <dbReference type="ChEBI" id="CHEBI:597326"/>
    </cofactor>
</comment>
<dbReference type="CDD" id="cd00609">
    <property type="entry name" value="AAT_like"/>
    <property type="match status" value="1"/>
</dbReference>
<keyword evidence="3 6" id="KW-0032">Aminotransferase</keyword>
<dbReference type="EC" id="2.6.1.-" evidence="6"/>
<dbReference type="InterPro" id="IPR050596">
    <property type="entry name" value="AspAT/PAT-like"/>
</dbReference>
<evidence type="ECO:0000256" key="4">
    <source>
        <dbReference type="ARBA" id="ARBA00022679"/>
    </source>
</evidence>
<keyword evidence="5" id="KW-0663">Pyridoxal phosphate</keyword>
<dbReference type="AlphaFoldDB" id="A0A6A2W3W5"/>
<evidence type="ECO:0000256" key="5">
    <source>
        <dbReference type="ARBA" id="ARBA00022898"/>
    </source>
</evidence>
<dbReference type="InterPro" id="IPR004839">
    <property type="entry name" value="Aminotransferase_I/II_large"/>
</dbReference>
<organism evidence="8 9">
    <name type="scientific">Bifidobacterium apri</name>
    <dbReference type="NCBI Taxonomy" id="1769423"/>
    <lineage>
        <taxon>Bacteria</taxon>
        <taxon>Bacillati</taxon>
        <taxon>Actinomycetota</taxon>
        <taxon>Actinomycetes</taxon>
        <taxon>Bifidobacteriales</taxon>
        <taxon>Bifidobacteriaceae</taxon>
        <taxon>Bifidobacterium</taxon>
    </lineage>
</organism>
<comment type="similarity">
    <text evidence="2 6">Belongs to the class-I pyridoxal-phosphate-dependent aminotransferase family.</text>
</comment>
<dbReference type="InterPro" id="IPR015422">
    <property type="entry name" value="PyrdxlP-dep_Trfase_small"/>
</dbReference>
<dbReference type="PANTHER" id="PTHR46383:SF1">
    <property type="entry name" value="ASPARTATE AMINOTRANSFERASE"/>
    <property type="match status" value="1"/>
</dbReference>
<gene>
    <name evidence="8" type="ORF">DSM100238_0608</name>
</gene>
<reference evidence="8 9" key="1">
    <citation type="submission" date="2019-09" db="EMBL/GenBank/DDBJ databases">
        <title>Characterization of the phylogenetic diversity of two novel species belonging to the genus Bifidobacterium: Bifidobacterium cebidarum sp. nov. and Bifidobacterium leontopitheci sp. nov.</title>
        <authorList>
            <person name="Lugli G.A."/>
            <person name="Duranti S."/>
            <person name="Milani C."/>
            <person name="Turroni F."/>
            <person name="Ventura M."/>
        </authorList>
    </citation>
    <scope>NUCLEOTIDE SEQUENCE [LARGE SCALE GENOMIC DNA]</scope>
    <source>
        <strain evidence="8 9">DSM 100238</strain>
    </source>
</reference>
<dbReference type="InterPro" id="IPR004838">
    <property type="entry name" value="NHTrfase_class1_PyrdxlP-BS"/>
</dbReference>
<dbReference type="InterPro" id="IPR015424">
    <property type="entry name" value="PyrdxlP-dep_Trfase"/>
</dbReference>
<keyword evidence="4 6" id="KW-0808">Transferase</keyword>
<evidence type="ECO:0000256" key="2">
    <source>
        <dbReference type="ARBA" id="ARBA00007441"/>
    </source>
</evidence>
<evidence type="ECO:0000256" key="6">
    <source>
        <dbReference type="RuleBase" id="RU000481"/>
    </source>
</evidence>
<dbReference type="PROSITE" id="PS00105">
    <property type="entry name" value="AA_TRANSFER_CLASS_1"/>
    <property type="match status" value="1"/>
</dbReference>
<dbReference type="GO" id="GO:0008483">
    <property type="term" value="F:transaminase activity"/>
    <property type="evidence" value="ECO:0007669"/>
    <property type="project" value="UniProtKB-KW"/>
</dbReference>
<evidence type="ECO:0000256" key="1">
    <source>
        <dbReference type="ARBA" id="ARBA00001933"/>
    </source>
</evidence>
<keyword evidence="9" id="KW-1185">Reference proteome</keyword>
<evidence type="ECO:0000313" key="9">
    <source>
        <dbReference type="Proteomes" id="UP000440041"/>
    </source>
</evidence>
<dbReference type="Gene3D" id="3.40.640.10">
    <property type="entry name" value="Type I PLP-dependent aspartate aminotransferase-like (Major domain)"/>
    <property type="match status" value="1"/>
</dbReference>
<dbReference type="SUPFAM" id="SSF53383">
    <property type="entry name" value="PLP-dependent transferases"/>
    <property type="match status" value="1"/>
</dbReference>